<name>A0ABW5VKV2_9FLAO</name>
<reference evidence="4" key="1">
    <citation type="journal article" date="2019" name="Int. J. Syst. Evol. Microbiol.">
        <title>The Global Catalogue of Microorganisms (GCM) 10K type strain sequencing project: providing services to taxonomists for standard genome sequencing and annotation.</title>
        <authorList>
            <consortium name="The Broad Institute Genomics Platform"/>
            <consortium name="The Broad Institute Genome Sequencing Center for Infectious Disease"/>
            <person name="Wu L."/>
            <person name="Ma J."/>
        </authorList>
    </citation>
    <scope>NUCLEOTIDE SEQUENCE [LARGE SCALE GENOMIC DNA]</scope>
    <source>
        <strain evidence="4">KCTC 52924</strain>
    </source>
</reference>
<accession>A0ABW5VKV2</accession>
<gene>
    <name evidence="3" type="ORF">ACFS1K_18800</name>
</gene>
<evidence type="ECO:0000313" key="3">
    <source>
        <dbReference type="EMBL" id="MFD2791824.1"/>
    </source>
</evidence>
<dbReference type="Proteomes" id="UP001597532">
    <property type="component" value="Unassembled WGS sequence"/>
</dbReference>
<proteinExistence type="predicted"/>
<comment type="caution">
    <text evidence="3">The sequence shown here is derived from an EMBL/GenBank/DDBJ whole genome shotgun (WGS) entry which is preliminary data.</text>
</comment>
<dbReference type="RefSeq" id="WP_251808691.1">
    <property type="nucleotide sequence ID" value="NZ_CP166679.1"/>
</dbReference>
<feature type="chain" id="PRO_5047266771" evidence="1">
    <location>
        <begin position="20"/>
        <end position="150"/>
    </location>
</feature>
<keyword evidence="4" id="KW-1185">Reference proteome</keyword>
<evidence type="ECO:0000313" key="4">
    <source>
        <dbReference type="Proteomes" id="UP001597532"/>
    </source>
</evidence>
<dbReference type="Pfam" id="PF14869">
    <property type="entry name" value="DUF4488"/>
    <property type="match status" value="1"/>
</dbReference>
<organism evidence="3 4">
    <name type="scientific">Arenibacter antarcticus</name>
    <dbReference type="NCBI Taxonomy" id="2040469"/>
    <lineage>
        <taxon>Bacteria</taxon>
        <taxon>Pseudomonadati</taxon>
        <taxon>Bacteroidota</taxon>
        <taxon>Flavobacteriia</taxon>
        <taxon>Flavobacteriales</taxon>
        <taxon>Flavobacteriaceae</taxon>
        <taxon>Arenibacter</taxon>
    </lineage>
</organism>
<feature type="domain" description="DUF4488" evidence="2">
    <location>
        <begin position="31"/>
        <end position="147"/>
    </location>
</feature>
<evidence type="ECO:0000259" key="2">
    <source>
        <dbReference type="Pfam" id="PF14869"/>
    </source>
</evidence>
<feature type="signal peptide" evidence="1">
    <location>
        <begin position="1"/>
        <end position="19"/>
    </location>
</feature>
<dbReference type="EMBL" id="JBHUOK010000034">
    <property type="protein sequence ID" value="MFD2791824.1"/>
    <property type="molecule type" value="Genomic_DNA"/>
</dbReference>
<evidence type="ECO:0000256" key="1">
    <source>
        <dbReference type="SAM" id="SignalP"/>
    </source>
</evidence>
<protein>
    <submittedName>
        <fullName evidence="3">DUF4488 domain-containing protein</fullName>
    </submittedName>
</protein>
<dbReference type="Gene3D" id="2.40.128.490">
    <property type="entry name" value="Uncharacterised protein PF14869, DUF4488"/>
    <property type="match status" value="1"/>
</dbReference>
<dbReference type="InterPro" id="IPR027991">
    <property type="entry name" value="DUF4488"/>
</dbReference>
<sequence length="150" mass="16970">MKNIFTLFLLVSLSLPLTAQIKETHIPVSNTLVGIWKQTGITNPKTGKIMEVQTGNYKVLNADGTYYTFITWGTGNPTNDTTIAQYGTYEITSENLMAEQIIEHTMNPKLNGKNSTIKFELINSKTLLMSWSPNDIDWIDEKWTRLPLSL</sequence>
<keyword evidence="1" id="KW-0732">Signal</keyword>